<dbReference type="RefSeq" id="WP_133207063.1">
    <property type="nucleotide sequence ID" value="NZ_SMRU01000062.1"/>
</dbReference>
<evidence type="ECO:0000256" key="4">
    <source>
        <dbReference type="ARBA" id="ARBA00022989"/>
    </source>
</evidence>
<feature type="transmembrane region" description="Helical" evidence="7">
    <location>
        <begin position="276"/>
        <end position="294"/>
    </location>
</feature>
<dbReference type="Proteomes" id="UP000295511">
    <property type="component" value="Unassembled WGS sequence"/>
</dbReference>
<feature type="transmembrane region" description="Helical" evidence="7">
    <location>
        <begin position="252"/>
        <end position="269"/>
    </location>
</feature>
<proteinExistence type="predicted"/>
<comment type="subcellular location">
    <subcellularLocation>
        <location evidence="1">Cell membrane</location>
        <topology evidence="1">Multi-pass membrane protein</topology>
    </subcellularLocation>
</comment>
<evidence type="ECO:0000256" key="5">
    <source>
        <dbReference type="ARBA" id="ARBA00023136"/>
    </source>
</evidence>
<organism evidence="8 9">
    <name type="scientific">Arthrobacter terricola</name>
    <dbReference type="NCBI Taxonomy" id="2547396"/>
    <lineage>
        <taxon>Bacteria</taxon>
        <taxon>Bacillati</taxon>
        <taxon>Actinomycetota</taxon>
        <taxon>Actinomycetes</taxon>
        <taxon>Micrococcales</taxon>
        <taxon>Micrococcaceae</taxon>
        <taxon>Arthrobacter</taxon>
    </lineage>
</organism>
<gene>
    <name evidence="8" type="ORF">E1809_25640</name>
</gene>
<feature type="transmembrane region" description="Helical" evidence="7">
    <location>
        <begin position="300"/>
        <end position="320"/>
    </location>
</feature>
<dbReference type="Pfam" id="PF02653">
    <property type="entry name" value="BPD_transp_2"/>
    <property type="match status" value="1"/>
</dbReference>
<evidence type="ECO:0000313" key="9">
    <source>
        <dbReference type="Proteomes" id="UP000295511"/>
    </source>
</evidence>
<dbReference type="OrthoDB" id="3676653at2"/>
<feature type="transmembrane region" description="Helical" evidence="7">
    <location>
        <begin position="48"/>
        <end position="68"/>
    </location>
</feature>
<sequence length="373" mass="38175">MNHSKASRPRGVAHLLGPYGLLVILVLLFAVFALILPQTFLSGRNFNAILSNQSIPALLALGAMIPIATGKFDLSIGYGLGLSHVIVLKLIVDANIPWGLAALIAIGVMALVGVINGLLVEFGQIDSFVATLGTGTVLYAITGAITNGARVVPGSAGLPVSFTDLYDSKIAGVPIVAVYLLVVAAILWILFERLPLGRYFYVLGSNPRAAALIGIPTKRYSIYAFAFSAVVTGFAGVLLASQQQIGNPSVGMDYLLPAFVGALLGATAIKPGRANVIGTLVAVITLAIGLAGISQLGAQFWVTPLFNGVTLLIAVGLAGYSARRKLRAGAVAAPPPALPGADNTDQSNDAGHAHPGTPSTSAQLPAAPATTAS</sequence>
<keyword evidence="3 7" id="KW-0812">Transmembrane</keyword>
<dbReference type="EMBL" id="SMRU01000062">
    <property type="protein sequence ID" value="TDF86439.1"/>
    <property type="molecule type" value="Genomic_DNA"/>
</dbReference>
<dbReference type="CDD" id="cd06579">
    <property type="entry name" value="TM_PBP1_transp_AraH_like"/>
    <property type="match status" value="1"/>
</dbReference>
<reference evidence="8 9" key="1">
    <citation type="submission" date="2019-03" db="EMBL/GenBank/DDBJ databases">
        <title>Whole genome sequence of Arthrobacter sp JH1-1.</title>
        <authorList>
            <person name="Trinh H.N."/>
        </authorList>
    </citation>
    <scope>NUCLEOTIDE SEQUENCE [LARGE SCALE GENOMIC DNA]</scope>
    <source>
        <strain evidence="8 9">JH1-1</strain>
    </source>
</reference>
<feature type="transmembrane region" description="Helical" evidence="7">
    <location>
        <begin position="12"/>
        <end position="36"/>
    </location>
</feature>
<keyword evidence="5 7" id="KW-0472">Membrane</keyword>
<feature type="transmembrane region" description="Helical" evidence="7">
    <location>
        <begin position="220"/>
        <end position="240"/>
    </location>
</feature>
<protein>
    <submittedName>
        <fullName evidence="8">ABC transporter permease</fullName>
    </submittedName>
</protein>
<dbReference type="GO" id="GO:0005886">
    <property type="term" value="C:plasma membrane"/>
    <property type="evidence" value="ECO:0007669"/>
    <property type="project" value="UniProtKB-SubCell"/>
</dbReference>
<keyword evidence="4 7" id="KW-1133">Transmembrane helix</keyword>
<dbReference type="PANTHER" id="PTHR32196">
    <property type="entry name" value="ABC TRANSPORTER PERMEASE PROTEIN YPHD-RELATED-RELATED"/>
    <property type="match status" value="1"/>
</dbReference>
<evidence type="ECO:0000256" key="3">
    <source>
        <dbReference type="ARBA" id="ARBA00022692"/>
    </source>
</evidence>
<dbReference type="GO" id="GO:0022857">
    <property type="term" value="F:transmembrane transporter activity"/>
    <property type="evidence" value="ECO:0007669"/>
    <property type="project" value="InterPro"/>
</dbReference>
<feature type="transmembrane region" description="Helical" evidence="7">
    <location>
        <begin position="170"/>
        <end position="191"/>
    </location>
</feature>
<feature type="region of interest" description="Disordered" evidence="6">
    <location>
        <begin position="333"/>
        <end position="373"/>
    </location>
</feature>
<evidence type="ECO:0000313" key="8">
    <source>
        <dbReference type="EMBL" id="TDF86439.1"/>
    </source>
</evidence>
<keyword evidence="9" id="KW-1185">Reference proteome</keyword>
<evidence type="ECO:0000256" key="6">
    <source>
        <dbReference type="SAM" id="MobiDB-lite"/>
    </source>
</evidence>
<feature type="transmembrane region" description="Helical" evidence="7">
    <location>
        <begin position="127"/>
        <end position="150"/>
    </location>
</feature>
<comment type="caution">
    <text evidence="8">The sequence shown here is derived from an EMBL/GenBank/DDBJ whole genome shotgun (WGS) entry which is preliminary data.</text>
</comment>
<evidence type="ECO:0000256" key="1">
    <source>
        <dbReference type="ARBA" id="ARBA00004651"/>
    </source>
</evidence>
<evidence type="ECO:0000256" key="7">
    <source>
        <dbReference type="SAM" id="Phobius"/>
    </source>
</evidence>
<accession>A0A4V2ZRJ9</accession>
<dbReference type="AlphaFoldDB" id="A0A4V2ZRJ9"/>
<feature type="transmembrane region" description="Helical" evidence="7">
    <location>
        <begin position="98"/>
        <end position="120"/>
    </location>
</feature>
<name>A0A4V2ZRJ9_9MICC</name>
<dbReference type="InterPro" id="IPR001851">
    <property type="entry name" value="ABC_transp_permease"/>
</dbReference>
<evidence type="ECO:0000256" key="2">
    <source>
        <dbReference type="ARBA" id="ARBA00022475"/>
    </source>
</evidence>
<keyword evidence="2" id="KW-1003">Cell membrane</keyword>